<evidence type="ECO:0000259" key="1">
    <source>
        <dbReference type="Pfam" id="PF14478"/>
    </source>
</evidence>
<evidence type="ECO:0000313" key="2">
    <source>
        <dbReference type="EMBL" id="MDH8679675.1"/>
    </source>
</evidence>
<name>A0ABT6NH55_9FIRM</name>
<evidence type="ECO:0000313" key="3">
    <source>
        <dbReference type="Proteomes" id="UP001158045"/>
    </source>
</evidence>
<dbReference type="RefSeq" id="WP_281095571.1">
    <property type="nucleotide sequence ID" value="NZ_JARYZI010000015.1"/>
</dbReference>
<keyword evidence="3" id="KW-1185">Reference proteome</keyword>
<dbReference type="Pfam" id="PF14478">
    <property type="entry name" value="DUF4430"/>
    <property type="match status" value="1"/>
</dbReference>
<dbReference type="EMBL" id="JARYZI010000015">
    <property type="protein sequence ID" value="MDH8679675.1"/>
    <property type="molecule type" value="Genomic_DNA"/>
</dbReference>
<sequence length="131" mass="14593">MNKKILAIGLVIILAVVALFGYNQFFGPKANEGSKEVTVEIYVESQNIDTKYTVKTDADFLLDLLNELKDKVKFESEDSSFGPMVTGFEGYKADATSEYFHVLINGEDAMVGVKDVPVADGDTYRFELRSF</sequence>
<reference evidence="2 3" key="1">
    <citation type="submission" date="2023-04" db="EMBL/GenBank/DDBJ databases">
        <title>Fusibacter bizertensis strain WBS, isolated from littoral bottom sediments of the Arctic seas - biochemical and genomic analysis.</title>
        <authorList>
            <person name="Brioukhanov A.L."/>
        </authorList>
    </citation>
    <scope>NUCLEOTIDE SEQUENCE [LARGE SCALE GENOMIC DNA]</scope>
    <source>
        <strain evidence="2 3">WBS</strain>
    </source>
</reference>
<accession>A0ABT6NH55</accession>
<organism evidence="2 3">
    <name type="scientific">Fusibacter bizertensis</name>
    <dbReference type="NCBI Taxonomy" id="1488331"/>
    <lineage>
        <taxon>Bacteria</taxon>
        <taxon>Bacillati</taxon>
        <taxon>Bacillota</taxon>
        <taxon>Clostridia</taxon>
        <taxon>Eubacteriales</taxon>
        <taxon>Eubacteriales Family XII. Incertae Sedis</taxon>
        <taxon>Fusibacter</taxon>
    </lineage>
</organism>
<feature type="domain" description="Transcobalamin-like C-terminal" evidence="1">
    <location>
        <begin position="61"/>
        <end position="128"/>
    </location>
</feature>
<dbReference type="Gene3D" id="2.170.130.30">
    <property type="match status" value="1"/>
</dbReference>
<dbReference type="InterPro" id="IPR027954">
    <property type="entry name" value="Transcobalamin-like_C"/>
</dbReference>
<proteinExistence type="predicted"/>
<protein>
    <submittedName>
        <fullName evidence="2">DUF4430 domain-containing protein</fullName>
    </submittedName>
</protein>
<dbReference type="Proteomes" id="UP001158045">
    <property type="component" value="Unassembled WGS sequence"/>
</dbReference>
<comment type="caution">
    <text evidence="2">The sequence shown here is derived from an EMBL/GenBank/DDBJ whole genome shotgun (WGS) entry which is preliminary data.</text>
</comment>
<gene>
    <name evidence="2" type="ORF">QE109_16070</name>
</gene>